<accession>A0ABV0S3A3</accession>
<evidence type="ECO:0000313" key="2">
    <source>
        <dbReference type="Proteomes" id="UP001434883"/>
    </source>
</evidence>
<protein>
    <submittedName>
        <fullName evidence="1">Uncharacterized protein</fullName>
    </submittedName>
</protein>
<gene>
    <name evidence="1" type="ORF">XENOCAPTIV_026251</name>
</gene>
<comment type="caution">
    <text evidence="1">The sequence shown here is derived from an EMBL/GenBank/DDBJ whole genome shotgun (WGS) entry which is preliminary data.</text>
</comment>
<reference evidence="1 2" key="1">
    <citation type="submission" date="2021-06" db="EMBL/GenBank/DDBJ databases">
        <authorList>
            <person name="Palmer J.M."/>
        </authorList>
    </citation>
    <scope>NUCLEOTIDE SEQUENCE [LARGE SCALE GENOMIC DNA]</scope>
    <source>
        <strain evidence="1 2">XC_2019</strain>
        <tissue evidence="1">Muscle</tissue>
    </source>
</reference>
<evidence type="ECO:0000313" key="1">
    <source>
        <dbReference type="EMBL" id="MEQ2215035.1"/>
    </source>
</evidence>
<dbReference type="Proteomes" id="UP001434883">
    <property type="component" value="Unassembled WGS sequence"/>
</dbReference>
<dbReference type="EMBL" id="JAHRIN010067867">
    <property type="protein sequence ID" value="MEQ2215035.1"/>
    <property type="molecule type" value="Genomic_DNA"/>
</dbReference>
<organism evidence="1 2">
    <name type="scientific">Xenoophorus captivus</name>
    <dbReference type="NCBI Taxonomy" id="1517983"/>
    <lineage>
        <taxon>Eukaryota</taxon>
        <taxon>Metazoa</taxon>
        <taxon>Chordata</taxon>
        <taxon>Craniata</taxon>
        <taxon>Vertebrata</taxon>
        <taxon>Euteleostomi</taxon>
        <taxon>Actinopterygii</taxon>
        <taxon>Neopterygii</taxon>
        <taxon>Teleostei</taxon>
        <taxon>Neoteleostei</taxon>
        <taxon>Acanthomorphata</taxon>
        <taxon>Ovalentaria</taxon>
        <taxon>Atherinomorphae</taxon>
        <taxon>Cyprinodontiformes</taxon>
        <taxon>Goodeidae</taxon>
        <taxon>Xenoophorus</taxon>
    </lineage>
</organism>
<keyword evidence="2" id="KW-1185">Reference proteome</keyword>
<name>A0ABV0S3A3_9TELE</name>
<proteinExistence type="predicted"/>
<sequence>MHPAEGAGGDQVKADVSSACEVEQVVLLLSPFLLTIRTEKYDLHSDRDGTGGLNVINHPEEEEAETKLRDEGLFSRAGIISSASQWRTAQGCMMAPGVCRAECVVNIYSEGQ</sequence>